<evidence type="ECO:0000259" key="8">
    <source>
        <dbReference type="Pfam" id="PF13359"/>
    </source>
</evidence>
<dbReference type="InterPro" id="IPR027806">
    <property type="entry name" value="HARBI1_dom"/>
</dbReference>
<dbReference type="GO" id="GO:0004518">
    <property type="term" value="F:nuclease activity"/>
    <property type="evidence" value="ECO:0007669"/>
    <property type="project" value="UniProtKB-KW"/>
</dbReference>
<comment type="cofactor">
    <cofactor evidence="1">
        <name>a divalent metal cation</name>
        <dbReference type="ChEBI" id="CHEBI:60240"/>
    </cofactor>
</comment>
<evidence type="ECO:0000256" key="7">
    <source>
        <dbReference type="ARBA" id="ARBA00023242"/>
    </source>
</evidence>
<dbReference type="GO" id="GO:0016787">
    <property type="term" value="F:hydrolase activity"/>
    <property type="evidence" value="ECO:0007669"/>
    <property type="project" value="UniProtKB-KW"/>
</dbReference>
<comment type="subcellular location">
    <subcellularLocation>
        <location evidence="2">Nucleus</location>
    </subcellularLocation>
</comment>
<evidence type="ECO:0000256" key="5">
    <source>
        <dbReference type="ARBA" id="ARBA00022723"/>
    </source>
</evidence>
<evidence type="ECO:0000256" key="1">
    <source>
        <dbReference type="ARBA" id="ARBA00001968"/>
    </source>
</evidence>
<evidence type="ECO:0000256" key="4">
    <source>
        <dbReference type="ARBA" id="ARBA00022722"/>
    </source>
</evidence>
<keyword evidence="10" id="KW-1185">Reference proteome</keyword>
<dbReference type="InterPro" id="IPR045249">
    <property type="entry name" value="HARBI1-like"/>
</dbReference>
<organism evidence="9 10">
    <name type="scientific">Scomber scombrus</name>
    <name type="common">Atlantic mackerel</name>
    <name type="synonym">Scomber vernalis</name>
    <dbReference type="NCBI Taxonomy" id="13677"/>
    <lineage>
        <taxon>Eukaryota</taxon>
        <taxon>Metazoa</taxon>
        <taxon>Chordata</taxon>
        <taxon>Craniata</taxon>
        <taxon>Vertebrata</taxon>
        <taxon>Euteleostomi</taxon>
        <taxon>Actinopterygii</taxon>
        <taxon>Neopterygii</taxon>
        <taxon>Teleostei</taxon>
        <taxon>Neoteleostei</taxon>
        <taxon>Acanthomorphata</taxon>
        <taxon>Pelagiaria</taxon>
        <taxon>Scombriformes</taxon>
        <taxon>Scombridae</taxon>
        <taxon>Scomber</taxon>
    </lineage>
</organism>
<sequence length="423" mass="48447">TRANSEAAATTTTTTMTDYAFAQLLLLALRGFIGVQSQQRLRIAARQDLNGRRLRSRRKAILRLMAGRTSPVVWAHPRSRYWWDTIVPDFTSVQFMQNFRVSRESFQYICSQMRHVMGKRNTNYRLCVPIQKRVAIAIWKLATGGEYRTISHLFGVGLSTVFNCVQDFCNAVIKVLLPAHIIFPDAEKFVEMAAAFKSRWRVPQCVGAIDGSHIPIIAPEMYPRDYYNRKGWHSVVLQAVVDGRGLFWDVCVGFPGSVHDARVLKQSHLWDVIRDGEYLSQNKVTISGCDVGHYLIGDPAYPMQNWLMTPFSDTSRLTPEQHTYNYRLSSARSVVEMAFERLKGRWRCLLKRNDSKLYLSKKMALTCCVLHNICEERGDIFNEEHQDRHVNIQPPLQAVPEHGNQEGADIRAALMTYFNRGDA</sequence>
<keyword evidence="5" id="KW-0479">Metal-binding</keyword>
<accession>A0AAV1Q0A2</accession>
<keyword evidence="7" id="KW-0539">Nucleus</keyword>
<gene>
    <name evidence="9" type="ORF">FSCOSCO3_A011247</name>
</gene>
<feature type="domain" description="DDE Tnp4" evidence="8">
    <location>
        <begin position="209"/>
        <end position="372"/>
    </location>
</feature>
<dbReference type="Pfam" id="PF13359">
    <property type="entry name" value="DDE_Tnp_4"/>
    <property type="match status" value="1"/>
</dbReference>
<evidence type="ECO:0000256" key="6">
    <source>
        <dbReference type="ARBA" id="ARBA00022801"/>
    </source>
</evidence>
<evidence type="ECO:0000256" key="3">
    <source>
        <dbReference type="ARBA" id="ARBA00006958"/>
    </source>
</evidence>
<dbReference type="Proteomes" id="UP001314229">
    <property type="component" value="Unassembled WGS sequence"/>
</dbReference>
<keyword evidence="4" id="KW-0540">Nuclease</keyword>
<evidence type="ECO:0000313" key="9">
    <source>
        <dbReference type="EMBL" id="CAK6977085.1"/>
    </source>
</evidence>
<dbReference type="GO" id="GO:0005634">
    <property type="term" value="C:nucleus"/>
    <property type="evidence" value="ECO:0007669"/>
    <property type="project" value="UniProtKB-SubCell"/>
</dbReference>
<keyword evidence="6" id="KW-0378">Hydrolase</keyword>
<dbReference type="PANTHER" id="PTHR22930">
    <property type="match status" value="1"/>
</dbReference>
<proteinExistence type="inferred from homology"/>
<protein>
    <submittedName>
        <fullName evidence="9">Uncharacterized protein LOC127636332</fullName>
    </submittedName>
</protein>
<dbReference type="EMBL" id="CAWUFR010000388">
    <property type="protein sequence ID" value="CAK6977085.1"/>
    <property type="molecule type" value="Genomic_DNA"/>
</dbReference>
<evidence type="ECO:0000256" key="2">
    <source>
        <dbReference type="ARBA" id="ARBA00004123"/>
    </source>
</evidence>
<feature type="non-terminal residue" evidence="9">
    <location>
        <position position="1"/>
    </location>
</feature>
<dbReference type="GO" id="GO:0046872">
    <property type="term" value="F:metal ion binding"/>
    <property type="evidence" value="ECO:0007669"/>
    <property type="project" value="UniProtKB-KW"/>
</dbReference>
<evidence type="ECO:0000313" key="10">
    <source>
        <dbReference type="Proteomes" id="UP001314229"/>
    </source>
</evidence>
<dbReference type="PANTHER" id="PTHR22930:SF236">
    <property type="entry name" value="PROTEIN ALP1-LIKE-RELATED"/>
    <property type="match status" value="1"/>
</dbReference>
<comment type="similarity">
    <text evidence="3">Belongs to the HARBI1 family.</text>
</comment>
<dbReference type="AlphaFoldDB" id="A0AAV1Q0A2"/>
<comment type="caution">
    <text evidence="9">The sequence shown here is derived from an EMBL/GenBank/DDBJ whole genome shotgun (WGS) entry which is preliminary data.</text>
</comment>
<reference evidence="9 10" key="1">
    <citation type="submission" date="2024-01" db="EMBL/GenBank/DDBJ databases">
        <authorList>
            <person name="Alioto T."/>
            <person name="Alioto T."/>
            <person name="Gomez Garrido J."/>
        </authorList>
    </citation>
    <scope>NUCLEOTIDE SEQUENCE [LARGE SCALE GENOMIC DNA]</scope>
</reference>
<name>A0AAV1Q0A2_SCOSC</name>